<evidence type="ECO:0000313" key="3">
    <source>
        <dbReference type="Proteomes" id="UP000198844"/>
    </source>
</evidence>
<accession>A0A1I7EDG1</accession>
<proteinExistence type="predicted"/>
<organism evidence="2 3">
    <name type="scientific">Paraburkholderia aspalathi</name>
    <dbReference type="NCBI Taxonomy" id="1324617"/>
    <lineage>
        <taxon>Bacteria</taxon>
        <taxon>Pseudomonadati</taxon>
        <taxon>Pseudomonadota</taxon>
        <taxon>Betaproteobacteria</taxon>
        <taxon>Burkholderiales</taxon>
        <taxon>Burkholderiaceae</taxon>
        <taxon>Paraburkholderia</taxon>
    </lineage>
</organism>
<dbReference type="RefSeq" id="WP_093638984.1">
    <property type="nucleotide sequence ID" value="NZ_CAJNBE010000001.1"/>
</dbReference>
<name>A0A1I7EDG1_9BURK</name>
<evidence type="ECO:0000256" key="1">
    <source>
        <dbReference type="SAM" id="SignalP"/>
    </source>
</evidence>
<feature type="signal peptide" evidence="1">
    <location>
        <begin position="1"/>
        <end position="21"/>
    </location>
</feature>
<evidence type="ECO:0000313" key="2">
    <source>
        <dbReference type="EMBL" id="SFU21960.1"/>
    </source>
</evidence>
<protein>
    <recommendedName>
        <fullName evidence="4">Inhibitor of vertebrate lysozyme (Ivy)</fullName>
    </recommendedName>
</protein>
<dbReference type="Proteomes" id="UP000198844">
    <property type="component" value="Unassembled WGS sequence"/>
</dbReference>
<dbReference type="EMBL" id="FPBH01000017">
    <property type="protein sequence ID" value="SFU21960.1"/>
    <property type="molecule type" value="Genomic_DNA"/>
</dbReference>
<feature type="chain" id="PRO_5011717204" description="Inhibitor of vertebrate lysozyme (Ivy)" evidence="1">
    <location>
        <begin position="22"/>
        <end position="159"/>
    </location>
</feature>
<evidence type="ECO:0008006" key="4">
    <source>
        <dbReference type="Google" id="ProtNLM"/>
    </source>
</evidence>
<sequence>MKKFLLMGFVSAMCWMGVAQAADAGVPRFEDFAVSDTFAGKAAKVRLVSADDKEYATRIREASRQKPNFAGHYVLASWGCGASCVSSVAIDAKTGRVTWLPFTVCCWDVDVQEPIEFLRDSRLLVVHGSRNEAGGGTYYYALDKDEFKLVKAVEKAAKN</sequence>
<keyword evidence="1" id="KW-0732">Signal</keyword>
<reference evidence="2 3" key="1">
    <citation type="submission" date="2016-10" db="EMBL/GenBank/DDBJ databases">
        <authorList>
            <person name="de Groot N.N."/>
        </authorList>
    </citation>
    <scope>NUCLEOTIDE SEQUENCE [LARGE SCALE GENOMIC DNA]</scope>
    <source>
        <strain evidence="2 3">LMG 27731</strain>
    </source>
</reference>
<dbReference type="AlphaFoldDB" id="A0A1I7EDG1"/>
<dbReference type="OrthoDB" id="8757135at2"/>
<gene>
    <name evidence="2" type="ORF">SAMN05192563_101765</name>
</gene>